<evidence type="ECO:0000313" key="1">
    <source>
        <dbReference type="EMBL" id="ACL42078.1"/>
    </source>
</evidence>
<evidence type="ECO:0000313" key="2">
    <source>
        <dbReference type="Proteomes" id="UP000002505"/>
    </source>
</evidence>
<dbReference type="EMBL" id="CP001342">
    <property type="protein sequence ID" value="ACL42078.1"/>
    <property type="molecule type" value="Genomic_DNA"/>
</dbReference>
<reference evidence="1" key="1">
    <citation type="submission" date="2009-01" db="EMBL/GenBank/DDBJ databases">
        <title>Complete sequence of plasmid1 of Arthrobacter chlorophenolicus A6.</title>
        <authorList>
            <consortium name="US DOE Joint Genome Institute"/>
            <person name="Lucas S."/>
            <person name="Copeland A."/>
            <person name="Lapidus A."/>
            <person name="Glavina del Rio T."/>
            <person name="Tice H."/>
            <person name="Bruce D."/>
            <person name="Goodwin L."/>
            <person name="Pitluck S."/>
            <person name="Goltsman E."/>
            <person name="Clum A."/>
            <person name="Larimer F."/>
            <person name="Land M."/>
            <person name="Hauser L."/>
            <person name="Kyrpides N."/>
            <person name="Mikhailova N."/>
            <person name="Jansson J."/>
            <person name="Richardson P."/>
        </authorList>
    </citation>
    <scope>NUCLEOTIDE SEQUENCE [LARGE SCALE GENOMIC DNA]</scope>
    <source>
        <strain evidence="1">A6</strain>
        <plasmid evidence="1">pACHL01</plasmid>
    </source>
</reference>
<proteinExistence type="predicted"/>
<keyword evidence="2" id="KW-1185">Reference proteome</keyword>
<dbReference type="Proteomes" id="UP000002505">
    <property type="component" value="Plasmid pACHL01"/>
</dbReference>
<geneLocation type="plasmid" evidence="1 2">
    <name>pACHL01</name>
</geneLocation>
<dbReference type="AlphaFoldDB" id="B8HI31"/>
<dbReference type="HOGENOM" id="CLU_2056501_0_0_11"/>
<dbReference type="KEGG" id="ach:Achl_4127"/>
<protein>
    <submittedName>
        <fullName evidence="1">Uncharacterized protein</fullName>
    </submittedName>
</protein>
<accession>B8HI31</accession>
<sequence length="119" mass="12914">MTGDDLNGLLPAVKHRVPTKHVSTIGSTAVFVLPTQFAGYMKLAGVGHRSALRDAALNELGKATDLQVIQDVTTIYVNLAPGCSVPDGHLQTSFKISRGRSASAYYVLQSIYPEMRQRR</sequence>
<dbReference type="RefSeq" id="WP_012623095.1">
    <property type="nucleotide sequence ID" value="NC_011879.1"/>
</dbReference>
<name>B8HI31_PSECP</name>
<organism evidence="1 2">
    <name type="scientific">Pseudarthrobacter chlorophenolicus (strain ATCC 700700 / DSM 12829 / CIP 107037 / JCM 12360 / KCTC 9906 / NCIMB 13794 / A6)</name>
    <name type="common">Arthrobacter chlorophenolicus</name>
    <dbReference type="NCBI Taxonomy" id="452863"/>
    <lineage>
        <taxon>Bacteria</taxon>
        <taxon>Bacillati</taxon>
        <taxon>Actinomycetota</taxon>
        <taxon>Actinomycetes</taxon>
        <taxon>Micrococcales</taxon>
        <taxon>Micrococcaceae</taxon>
        <taxon>Pseudarthrobacter</taxon>
    </lineage>
</organism>
<gene>
    <name evidence="1" type="ordered locus">Achl_4127</name>
</gene>
<keyword evidence="1" id="KW-0614">Plasmid</keyword>